<dbReference type="Pfam" id="PF07335">
    <property type="entry name" value="Glyco_hydro_75"/>
    <property type="match status" value="1"/>
</dbReference>
<dbReference type="SUPFAM" id="SSF47090">
    <property type="entry name" value="PGBD-like"/>
    <property type="match status" value="2"/>
</dbReference>
<evidence type="ECO:0000313" key="11">
    <source>
        <dbReference type="EMBL" id="TCP57100.1"/>
    </source>
</evidence>
<reference evidence="11 12" key="1">
    <citation type="submission" date="2019-03" db="EMBL/GenBank/DDBJ databases">
        <title>Genomic Encyclopedia of Type Strains, Phase IV (KMG-IV): sequencing the most valuable type-strain genomes for metagenomic binning, comparative biology and taxonomic classification.</title>
        <authorList>
            <person name="Goeker M."/>
        </authorList>
    </citation>
    <scope>NUCLEOTIDE SEQUENCE [LARGE SCALE GENOMIC DNA]</scope>
    <source>
        <strain evidence="11 12">DSM 45765</strain>
    </source>
</reference>
<dbReference type="EMBL" id="SLXQ01000001">
    <property type="protein sequence ID" value="TCP57100.1"/>
    <property type="molecule type" value="Genomic_DNA"/>
</dbReference>
<dbReference type="GO" id="GO:0016977">
    <property type="term" value="F:chitosanase activity"/>
    <property type="evidence" value="ECO:0007669"/>
    <property type="project" value="InterPro"/>
</dbReference>
<dbReference type="Gene3D" id="1.10.101.10">
    <property type="entry name" value="PGBD-like superfamily/PGBD"/>
    <property type="match status" value="2"/>
</dbReference>
<sequence>MRKALAGLAAGVLLAGAVAAFTGPQAGTAAAAPTPQPTASSSSAAPPSASELSDAVADCTEQVSNGKYAERSGQERTIPICATGNAVHWRSGMTIVCDGQATDKCNSSTDPWWQEGTAWPQSDGKPLNAEKLPFVVVPISSSIWDHADSEITGGTVVAAVYKDKVAYAVVGDRGPDDAIGEGSYALAEALGIDPDPASGGVAGKVVDYIAFPRVESSPIEDNADAVAKGEEAAADLVAGRIGCISAQLGFTNYDELSDGANGNKVRAAQCLLRTAGADDGQEAPSGEYDKATADAVTKFQEQVGLDATGKVDSKTWTALLSFGDTPQVGSGASGEAVGRVQRALNAAISAGIDTDRQFGSKTAEAVKEYQSKQGLDADGIVGKSTWEALQAGK</sequence>
<keyword evidence="7" id="KW-0624">Polysaccharide degradation</keyword>
<comment type="caution">
    <text evidence="11">The sequence shown here is derived from an EMBL/GenBank/DDBJ whole genome shotgun (WGS) entry which is preliminary data.</text>
</comment>
<evidence type="ECO:0000256" key="3">
    <source>
        <dbReference type="ARBA" id="ARBA00022729"/>
    </source>
</evidence>
<dbReference type="InterPro" id="IPR009939">
    <property type="entry name" value="Chitosanase_fungal"/>
</dbReference>
<evidence type="ECO:0000256" key="1">
    <source>
        <dbReference type="ARBA" id="ARBA00004613"/>
    </source>
</evidence>
<dbReference type="InterPro" id="IPR002477">
    <property type="entry name" value="Peptidoglycan-bd-like"/>
</dbReference>
<feature type="compositionally biased region" description="Low complexity" evidence="8">
    <location>
        <begin position="27"/>
        <end position="50"/>
    </location>
</feature>
<feature type="domain" description="Peptidoglycan binding-like" evidence="10">
    <location>
        <begin position="261"/>
        <end position="319"/>
    </location>
</feature>
<evidence type="ECO:0000256" key="2">
    <source>
        <dbReference type="ARBA" id="ARBA00022525"/>
    </source>
</evidence>
<dbReference type="PANTHER" id="PTHR42061">
    <property type="entry name" value="ENDO-CHITOSANASE"/>
    <property type="match status" value="1"/>
</dbReference>
<dbReference type="OrthoDB" id="3296611at2"/>
<protein>
    <submittedName>
        <fullName evidence="11">Peptidoglycan hydrolase-like protein with peptidoglycan-binding domain</fullName>
    </submittedName>
</protein>
<dbReference type="Proteomes" id="UP000294911">
    <property type="component" value="Unassembled WGS sequence"/>
</dbReference>
<proteinExistence type="predicted"/>
<name>A0A4R2R2V0_9PSEU</name>
<keyword evidence="6" id="KW-0326">Glycosidase</keyword>
<dbReference type="RefSeq" id="WP_132875618.1">
    <property type="nucleotide sequence ID" value="NZ_SLXQ01000001.1"/>
</dbReference>
<feature type="domain" description="Peptidoglycan binding-like" evidence="10">
    <location>
        <begin position="333"/>
        <end position="389"/>
    </location>
</feature>
<evidence type="ECO:0000256" key="6">
    <source>
        <dbReference type="ARBA" id="ARBA00023295"/>
    </source>
</evidence>
<accession>A0A4R2R2V0</accession>
<feature type="chain" id="PRO_5039466729" evidence="9">
    <location>
        <begin position="20"/>
        <end position="393"/>
    </location>
</feature>
<comment type="subcellular location">
    <subcellularLocation>
        <location evidence="1">Secreted</location>
    </subcellularLocation>
</comment>
<dbReference type="InterPro" id="IPR036365">
    <property type="entry name" value="PGBD-like_sf"/>
</dbReference>
<evidence type="ECO:0000259" key="10">
    <source>
        <dbReference type="Pfam" id="PF01471"/>
    </source>
</evidence>
<dbReference type="AlphaFoldDB" id="A0A4R2R2V0"/>
<evidence type="ECO:0000313" key="12">
    <source>
        <dbReference type="Proteomes" id="UP000294911"/>
    </source>
</evidence>
<keyword evidence="3 9" id="KW-0732">Signal</keyword>
<keyword evidence="12" id="KW-1185">Reference proteome</keyword>
<dbReference type="PANTHER" id="PTHR42061:SF6">
    <property type="entry name" value="ENDO-CHITOSANASE"/>
    <property type="match status" value="1"/>
</dbReference>
<keyword evidence="4 11" id="KW-0378">Hydrolase</keyword>
<feature type="signal peptide" evidence="9">
    <location>
        <begin position="1"/>
        <end position="19"/>
    </location>
</feature>
<dbReference type="InterPro" id="IPR036366">
    <property type="entry name" value="PGBDSf"/>
</dbReference>
<evidence type="ECO:0000256" key="5">
    <source>
        <dbReference type="ARBA" id="ARBA00023277"/>
    </source>
</evidence>
<evidence type="ECO:0000256" key="8">
    <source>
        <dbReference type="SAM" id="MobiDB-lite"/>
    </source>
</evidence>
<evidence type="ECO:0000256" key="4">
    <source>
        <dbReference type="ARBA" id="ARBA00022801"/>
    </source>
</evidence>
<evidence type="ECO:0000256" key="9">
    <source>
        <dbReference type="SAM" id="SignalP"/>
    </source>
</evidence>
<keyword evidence="5" id="KW-0119">Carbohydrate metabolism</keyword>
<evidence type="ECO:0000256" key="7">
    <source>
        <dbReference type="ARBA" id="ARBA00023326"/>
    </source>
</evidence>
<keyword evidence="2" id="KW-0964">Secreted</keyword>
<organism evidence="11 12">
    <name type="scientific">Tamaricihabitans halophyticus</name>
    <dbReference type="NCBI Taxonomy" id="1262583"/>
    <lineage>
        <taxon>Bacteria</taxon>
        <taxon>Bacillati</taxon>
        <taxon>Actinomycetota</taxon>
        <taxon>Actinomycetes</taxon>
        <taxon>Pseudonocardiales</taxon>
        <taxon>Pseudonocardiaceae</taxon>
        <taxon>Tamaricihabitans</taxon>
    </lineage>
</organism>
<dbReference type="Pfam" id="PF01471">
    <property type="entry name" value="PG_binding_1"/>
    <property type="match status" value="2"/>
</dbReference>
<dbReference type="GO" id="GO:0000272">
    <property type="term" value="P:polysaccharide catabolic process"/>
    <property type="evidence" value="ECO:0007669"/>
    <property type="project" value="UniProtKB-KW"/>
</dbReference>
<dbReference type="GO" id="GO:0005576">
    <property type="term" value="C:extracellular region"/>
    <property type="evidence" value="ECO:0007669"/>
    <property type="project" value="UniProtKB-SubCell"/>
</dbReference>
<gene>
    <name evidence="11" type="ORF">EV191_1011052</name>
</gene>
<feature type="region of interest" description="Disordered" evidence="8">
    <location>
        <begin position="27"/>
        <end position="55"/>
    </location>
</feature>